<reference evidence="9" key="1">
    <citation type="submission" date="2018-06" db="EMBL/GenBank/DDBJ databases">
        <title>Genome assembly of Danube salmon.</title>
        <authorList>
            <person name="Macqueen D.J."/>
            <person name="Gundappa M.K."/>
        </authorList>
    </citation>
    <scope>NUCLEOTIDE SEQUENCE [LARGE SCALE GENOMIC DNA]</scope>
</reference>
<keyword evidence="4" id="KW-0418">Kinase</keyword>
<evidence type="ECO:0000256" key="6">
    <source>
        <dbReference type="SAM" id="SignalP"/>
    </source>
</evidence>
<dbReference type="Pfam" id="PF00069">
    <property type="entry name" value="Pkinase"/>
    <property type="match status" value="1"/>
</dbReference>
<evidence type="ECO:0000256" key="4">
    <source>
        <dbReference type="ARBA" id="ARBA00022777"/>
    </source>
</evidence>
<dbReference type="PROSITE" id="PS50011">
    <property type="entry name" value="PROTEIN_KINASE_DOM"/>
    <property type="match status" value="1"/>
</dbReference>
<dbReference type="InterPro" id="IPR000719">
    <property type="entry name" value="Prot_kinase_dom"/>
</dbReference>
<dbReference type="GO" id="GO:0005524">
    <property type="term" value="F:ATP binding"/>
    <property type="evidence" value="ECO:0007669"/>
    <property type="project" value="UniProtKB-KW"/>
</dbReference>
<reference evidence="8" key="3">
    <citation type="submission" date="2025-09" db="UniProtKB">
        <authorList>
            <consortium name="Ensembl"/>
        </authorList>
    </citation>
    <scope>IDENTIFICATION</scope>
</reference>
<keyword evidence="1" id="KW-0723">Serine/threonine-protein kinase</keyword>
<keyword evidence="9" id="KW-1185">Reference proteome</keyword>
<reference evidence="8" key="2">
    <citation type="submission" date="2025-08" db="UniProtKB">
        <authorList>
            <consortium name="Ensembl"/>
        </authorList>
    </citation>
    <scope>IDENTIFICATION</scope>
</reference>
<dbReference type="GeneTree" id="ENSGT00940000160082"/>
<dbReference type="Gene3D" id="1.10.510.10">
    <property type="entry name" value="Transferase(Phosphotransferase) domain 1"/>
    <property type="match status" value="1"/>
</dbReference>
<evidence type="ECO:0000256" key="1">
    <source>
        <dbReference type="ARBA" id="ARBA00022527"/>
    </source>
</evidence>
<dbReference type="InterPro" id="IPR011009">
    <property type="entry name" value="Kinase-like_dom_sf"/>
</dbReference>
<sequence length="155" mass="17479">PCYVLRLIIVCDCVCLPTVCEYCSTGDLYTYWLLKGQFGEDEARVFVAELGCALAPEVLSGGPYSHAADWWSLGILLFSLVTGKFPVPPEPDHSNMLRKVRDCPYSMPKTFNPALALLLTEVICSWIVSDWETHLSFKQKINKFSMLLFLSLSYL</sequence>
<proteinExistence type="predicted"/>
<evidence type="ECO:0000256" key="3">
    <source>
        <dbReference type="ARBA" id="ARBA00022741"/>
    </source>
</evidence>
<dbReference type="PANTHER" id="PTHR24355:SF1">
    <property type="entry name" value="RIBOSOMAL PROTEIN S6 KINASE-RELATED PROTEIN"/>
    <property type="match status" value="1"/>
</dbReference>
<organism evidence="8 9">
    <name type="scientific">Hucho hucho</name>
    <name type="common">huchen</name>
    <dbReference type="NCBI Taxonomy" id="62062"/>
    <lineage>
        <taxon>Eukaryota</taxon>
        <taxon>Metazoa</taxon>
        <taxon>Chordata</taxon>
        <taxon>Craniata</taxon>
        <taxon>Vertebrata</taxon>
        <taxon>Euteleostomi</taxon>
        <taxon>Actinopterygii</taxon>
        <taxon>Neopterygii</taxon>
        <taxon>Teleostei</taxon>
        <taxon>Protacanthopterygii</taxon>
        <taxon>Salmoniformes</taxon>
        <taxon>Salmonidae</taxon>
        <taxon>Salmoninae</taxon>
        <taxon>Hucho</taxon>
    </lineage>
</organism>
<dbReference type="AlphaFoldDB" id="A0A4W5PG38"/>
<name>A0A4W5PG38_9TELE</name>
<evidence type="ECO:0000313" key="9">
    <source>
        <dbReference type="Proteomes" id="UP000314982"/>
    </source>
</evidence>
<keyword evidence="5" id="KW-0067">ATP-binding</keyword>
<accession>A0A4W5PG38</accession>
<keyword evidence="2" id="KW-0808">Transferase</keyword>
<protein>
    <recommendedName>
        <fullName evidence="7">Protein kinase domain-containing protein</fullName>
    </recommendedName>
</protein>
<feature type="domain" description="Protein kinase" evidence="7">
    <location>
        <begin position="1"/>
        <end position="150"/>
    </location>
</feature>
<feature type="signal peptide" evidence="6">
    <location>
        <begin position="1"/>
        <end position="20"/>
    </location>
</feature>
<dbReference type="PANTHER" id="PTHR24355">
    <property type="entry name" value="G PROTEIN-COUPLED RECEPTOR KINASE/RIBOSOMAL PROTEIN S6 KINASE"/>
    <property type="match status" value="1"/>
</dbReference>
<dbReference type="SMART" id="SM00220">
    <property type="entry name" value="S_TKc"/>
    <property type="match status" value="1"/>
</dbReference>
<evidence type="ECO:0000256" key="2">
    <source>
        <dbReference type="ARBA" id="ARBA00022679"/>
    </source>
</evidence>
<dbReference type="Ensembl" id="ENSHHUT00000062669.1">
    <property type="protein sequence ID" value="ENSHHUP00000060605.1"/>
    <property type="gene ID" value="ENSHHUG00000035921.1"/>
</dbReference>
<keyword evidence="6" id="KW-0732">Signal</keyword>
<evidence type="ECO:0000313" key="8">
    <source>
        <dbReference type="Ensembl" id="ENSHHUP00000060605.1"/>
    </source>
</evidence>
<evidence type="ECO:0000256" key="5">
    <source>
        <dbReference type="ARBA" id="ARBA00022840"/>
    </source>
</evidence>
<evidence type="ECO:0000259" key="7">
    <source>
        <dbReference type="PROSITE" id="PS50011"/>
    </source>
</evidence>
<feature type="chain" id="PRO_5021283289" description="Protein kinase domain-containing protein" evidence="6">
    <location>
        <begin position="21"/>
        <end position="155"/>
    </location>
</feature>
<dbReference type="SUPFAM" id="SSF56112">
    <property type="entry name" value="Protein kinase-like (PK-like)"/>
    <property type="match status" value="1"/>
</dbReference>
<dbReference type="GO" id="GO:0004674">
    <property type="term" value="F:protein serine/threonine kinase activity"/>
    <property type="evidence" value="ECO:0007669"/>
    <property type="project" value="UniProtKB-KW"/>
</dbReference>
<keyword evidence="3" id="KW-0547">Nucleotide-binding</keyword>
<dbReference type="Proteomes" id="UP000314982">
    <property type="component" value="Unassembled WGS sequence"/>
</dbReference>